<accession>A0A3N1HTW7</accession>
<evidence type="ECO:0000313" key="2">
    <source>
        <dbReference type="EMBL" id="ROP45951.1"/>
    </source>
</evidence>
<proteinExistence type="predicted"/>
<feature type="compositionally biased region" description="Basic and acidic residues" evidence="1">
    <location>
        <begin position="31"/>
        <end position="42"/>
    </location>
</feature>
<dbReference type="Proteomes" id="UP000276232">
    <property type="component" value="Unassembled WGS sequence"/>
</dbReference>
<evidence type="ECO:0000256" key="1">
    <source>
        <dbReference type="SAM" id="MobiDB-lite"/>
    </source>
</evidence>
<evidence type="ECO:0000313" key="3">
    <source>
        <dbReference type="Proteomes" id="UP000276232"/>
    </source>
</evidence>
<dbReference type="AlphaFoldDB" id="A0A3N1HTW7"/>
<feature type="region of interest" description="Disordered" evidence="1">
    <location>
        <begin position="31"/>
        <end position="66"/>
    </location>
</feature>
<organism evidence="2 3">
    <name type="scientific">Pseudokineococcus lusitanus</name>
    <dbReference type="NCBI Taxonomy" id="763993"/>
    <lineage>
        <taxon>Bacteria</taxon>
        <taxon>Bacillati</taxon>
        <taxon>Actinomycetota</taxon>
        <taxon>Actinomycetes</taxon>
        <taxon>Kineosporiales</taxon>
        <taxon>Kineosporiaceae</taxon>
        <taxon>Pseudokineococcus</taxon>
    </lineage>
</organism>
<comment type="caution">
    <text evidence="2">The sequence shown here is derived from an EMBL/GenBank/DDBJ whole genome shotgun (WGS) entry which is preliminary data.</text>
</comment>
<protein>
    <submittedName>
        <fullName evidence="2">Uncharacterized protein</fullName>
    </submittedName>
</protein>
<dbReference type="RefSeq" id="WP_123378618.1">
    <property type="nucleotide sequence ID" value="NZ_RJKN01000001.1"/>
</dbReference>
<gene>
    <name evidence="2" type="ORF">EDC03_0567</name>
</gene>
<sequence>MPEPVDLEAFLESRRRLTRTVQFHRADDLAERQEDLQRRTDAAEAAVRAQRTGDAAVERSMDEPDPNAQLRDLDAEWTALAAEWDERGSSVVVEERTKAELSALTRPMRRQYEKDLAKARKAGGDGAHLREQHAEQMLLTQLVECLVEPAFTVEQLTTLRRSSVAGEKAVDQMWNAVVEVCAIPAGPFSRQPSPTPAGDSSAPS</sequence>
<keyword evidence="3" id="KW-1185">Reference proteome</keyword>
<dbReference type="EMBL" id="RJKN01000001">
    <property type="protein sequence ID" value="ROP45951.1"/>
    <property type="molecule type" value="Genomic_DNA"/>
</dbReference>
<name>A0A3N1HTW7_9ACTN</name>
<reference evidence="2 3" key="1">
    <citation type="journal article" date="2015" name="Stand. Genomic Sci.">
        <title>Genomic Encyclopedia of Bacterial and Archaeal Type Strains, Phase III: the genomes of soil and plant-associated and newly described type strains.</title>
        <authorList>
            <person name="Whitman W.B."/>
            <person name="Woyke T."/>
            <person name="Klenk H.P."/>
            <person name="Zhou Y."/>
            <person name="Lilburn T.G."/>
            <person name="Beck B.J."/>
            <person name="De Vos P."/>
            <person name="Vandamme P."/>
            <person name="Eisen J.A."/>
            <person name="Garrity G."/>
            <person name="Hugenholtz P."/>
            <person name="Kyrpides N.C."/>
        </authorList>
    </citation>
    <scope>NUCLEOTIDE SEQUENCE [LARGE SCALE GENOMIC DNA]</scope>
    <source>
        <strain evidence="2 3">CECT 7306</strain>
    </source>
</reference>
<dbReference type="InParanoid" id="A0A3N1HTW7"/>